<comment type="caution">
    <text evidence="1">The sequence shown here is derived from an EMBL/GenBank/DDBJ whole genome shotgun (WGS) entry which is preliminary data.</text>
</comment>
<dbReference type="RefSeq" id="WP_147433856.1">
    <property type="nucleotide sequence ID" value="NZ_RCDC01000004.1"/>
</dbReference>
<dbReference type="Proteomes" id="UP000274786">
    <property type="component" value="Unassembled WGS sequence"/>
</dbReference>
<sequence>MDAPADFYYFSVPASHGGHYAFVFSPNAGLFSFQLNAISFGAFNTPVAPDAIVIVGPDLDPTTTLAKLRESNAESEAESVKERLANHTPLIYLALSPLSLGKDVAEVVFPESTMPPHLAQTIRDRSWVRDGLAQVFSPELVIHRAPPGHAFLKPSGESSTTFLKPEFALSTSPRVSFVAFSILKKIFDGNQEYARVLTVIYVDTMAISPVAFALRELLQMGGSEQTIRISSFHSYDGMENISNPMPMSSLCLISASSSMSLQDRWLRDKGVSPSEVITLVTQTSARNPDRALFALDIGRSGDSEGPQELCIKIYGESFIPALETPKKVLLRYEAHRIDVGEVFGLRDEQVFDVYTPDRISSGMQRTVNVNGQNLIKAADFTKWVKRTLPQLLRANCRHIIHQNDPSSAAFADELAAQCDQLSGLRPICIPAHLVRKENIEKTSAILICAAVVGRGSDLLQVSRALRDLHDGPRLYMVGFQVTDTREEIATLRNNLRFREPYHYDYAMYASIATGSQLWHSFKKEVDLYRSTELCDAAPPGELSTRIQELGTSSYTGKRALMPFGNLADTSMKLRTGFAFWHPKKYEPKAYHAEVIVTIAGILQRAREDKRISEDNRLSSPTFRHILLDPENFARYNDGVIQGAILRCAYPSELDYRSDYSSSDFIAQLIVRLISRMNTEHGEAALEFLVALSIGRLKLHSDHLHKTIASIDSAPVEKMTRRFMHLLIEAPKTDPAGEVEF</sequence>
<dbReference type="EMBL" id="RCDC01000004">
    <property type="protein sequence ID" value="RLK56455.1"/>
    <property type="molecule type" value="Genomic_DNA"/>
</dbReference>
<protein>
    <submittedName>
        <fullName evidence="1">Uncharacterized protein</fullName>
    </submittedName>
</protein>
<reference evidence="1 2" key="1">
    <citation type="submission" date="2018-10" db="EMBL/GenBank/DDBJ databases">
        <title>Comparative analysis of microorganisms from saline springs in Andes Mountain Range, Colombia.</title>
        <authorList>
            <person name="Rubin E."/>
        </authorList>
    </citation>
    <scope>NUCLEOTIDE SEQUENCE [LARGE SCALE GENOMIC DNA]</scope>
    <source>
        <strain evidence="1 2">USBA GBX 843</strain>
    </source>
</reference>
<accession>A0A498CRA3</accession>
<organism evidence="1 2">
    <name type="scientific">Stenotrophomonas rhizophila</name>
    <dbReference type="NCBI Taxonomy" id="216778"/>
    <lineage>
        <taxon>Bacteria</taxon>
        <taxon>Pseudomonadati</taxon>
        <taxon>Pseudomonadota</taxon>
        <taxon>Gammaproteobacteria</taxon>
        <taxon>Lysobacterales</taxon>
        <taxon>Lysobacteraceae</taxon>
        <taxon>Stenotrophomonas</taxon>
    </lineage>
</organism>
<gene>
    <name evidence="1" type="ORF">BCL79_0844</name>
</gene>
<name>A0A498CRA3_9GAMM</name>
<proteinExistence type="predicted"/>
<dbReference type="AlphaFoldDB" id="A0A498CRA3"/>
<evidence type="ECO:0000313" key="2">
    <source>
        <dbReference type="Proteomes" id="UP000274786"/>
    </source>
</evidence>
<dbReference type="OrthoDB" id="791936at2"/>
<evidence type="ECO:0000313" key="1">
    <source>
        <dbReference type="EMBL" id="RLK56455.1"/>
    </source>
</evidence>